<protein>
    <submittedName>
        <fullName evidence="1">Uncharacterized protein</fullName>
    </submittedName>
</protein>
<sequence length="45" mass="5087">MEFVCPEFVRELQKAGSKAKTAVPALVSRDVVAEYPDLEQLFNIF</sequence>
<name>A0A059ZRN3_ACICK</name>
<dbReference type="Proteomes" id="UP000005522">
    <property type="component" value="Chromosome"/>
</dbReference>
<dbReference type="EMBL" id="CP005986">
    <property type="protein sequence ID" value="AIA55534.1"/>
    <property type="molecule type" value="Genomic_DNA"/>
</dbReference>
<proteinExistence type="predicted"/>
<evidence type="ECO:0000313" key="1">
    <source>
        <dbReference type="EMBL" id="AIA55534.1"/>
    </source>
</evidence>
<dbReference type="KEGG" id="acz:Acaty_c1674"/>
<gene>
    <name evidence="1" type="ORF">Acaty_c1674</name>
</gene>
<evidence type="ECO:0000313" key="2">
    <source>
        <dbReference type="Proteomes" id="UP000005522"/>
    </source>
</evidence>
<dbReference type="HOGENOM" id="CLU_3194852_0_0_6"/>
<organism evidence="1 2">
    <name type="scientific">Acidithiobacillus caldus (strain ATCC 51756 / DSM 8584 / KU)</name>
    <dbReference type="NCBI Taxonomy" id="637389"/>
    <lineage>
        <taxon>Bacteria</taxon>
        <taxon>Pseudomonadati</taxon>
        <taxon>Pseudomonadota</taxon>
        <taxon>Acidithiobacillia</taxon>
        <taxon>Acidithiobacillales</taxon>
        <taxon>Acidithiobacillaceae</taxon>
        <taxon>Acidithiobacillus</taxon>
    </lineage>
</organism>
<accession>A0A059ZRN3</accession>
<reference evidence="1 2" key="1">
    <citation type="journal article" date="2009" name="J. Bacteriol.">
        <title>Draft genome sequence of the extremely acidophilic bacterium Acidithiobacillus caldus ATCC 51756 reveals metabolic versatility in the genus Acidithiobacillus.</title>
        <authorList>
            <person name="Valdes J."/>
            <person name="Quatrini R."/>
            <person name="Hallberg K."/>
            <person name="Dopson M."/>
            <person name="Valenzuela P.D."/>
            <person name="Holmes D.S."/>
        </authorList>
    </citation>
    <scope>NUCLEOTIDE SEQUENCE [LARGE SCALE GENOMIC DNA]</scope>
    <source>
        <strain evidence="2">ATCC 51756 / DSM 8584 / KU</strain>
    </source>
</reference>
<dbReference type="AlphaFoldDB" id="A0A059ZRN3"/>